<feature type="compositionally biased region" description="Polar residues" evidence="1">
    <location>
        <begin position="9"/>
        <end position="20"/>
    </location>
</feature>
<dbReference type="HOGENOM" id="CLU_710367_0_0_1"/>
<dbReference type="EnsemblMetazoa" id="MESCA010325-RA">
    <property type="protein sequence ID" value="MESCA010325-PA"/>
    <property type="gene ID" value="MESCA010325"/>
</dbReference>
<feature type="compositionally biased region" description="Basic and acidic residues" evidence="1">
    <location>
        <begin position="204"/>
        <end position="220"/>
    </location>
</feature>
<accession>T1H288</accession>
<feature type="region of interest" description="Disordered" evidence="1">
    <location>
        <begin position="1"/>
        <end position="31"/>
    </location>
</feature>
<keyword evidence="3" id="KW-1185">Reference proteome</keyword>
<sequence length="389" mass="43936">MIGDMNGGSPRSNGMFNGSTIIKDPSKTQPKELVTIRCQEKQKQKLADMIKCALSEVGCEELPSGCDDVEQTFIENNFSNDQQPSSNRSVSSVTSSRLPMKSVSEMMTLLRAPFKRKSVPSMMLSHRSPQAPRFRSRTRTKEVQKRSQSLGSLTVTPGLPPIDKLQQLKTDEVKVEPEITKSIDAQLDRIDEINRTLDRRLVKKKPETEEKKDKLNEIRRSTSSTSSLAKKKGVKRRSISFSQKSIHSIFNNIKGTFSKSSSMKEKSHEDSEINDILKGVSVIKIPQNGTTKPKKAKIFRSKLLSFQIKKNKICRDCSKRRKIHPVKSVFDFAKEFNIQGNEEEGFCSCDEASSNNNGASGEDECFETNSYVNEDGIYIKEHMYCEPFK</sequence>
<dbReference type="EMBL" id="CAQQ02128512">
    <property type="status" value="NOT_ANNOTATED_CDS"/>
    <property type="molecule type" value="Genomic_DNA"/>
</dbReference>
<evidence type="ECO:0000313" key="3">
    <source>
        <dbReference type="Proteomes" id="UP000015102"/>
    </source>
</evidence>
<protein>
    <submittedName>
        <fullName evidence="2">Uncharacterized protein</fullName>
    </submittedName>
</protein>
<dbReference type="EMBL" id="CAQQ02128510">
    <property type="status" value="NOT_ANNOTATED_CDS"/>
    <property type="molecule type" value="Genomic_DNA"/>
</dbReference>
<evidence type="ECO:0000256" key="1">
    <source>
        <dbReference type="SAM" id="MobiDB-lite"/>
    </source>
</evidence>
<dbReference type="EMBL" id="CAQQ02128511">
    <property type="status" value="NOT_ANNOTATED_CDS"/>
    <property type="molecule type" value="Genomic_DNA"/>
</dbReference>
<reference evidence="2" key="2">
    <citation type="submission" date="2015-06" db="UniProtKB">
        <authorList>
            <consortium name="EnsemblMetazoa"/>
        </authorList>
    </citation>
    <scope>IDENTIFICATION</scope>
</reference>
<evidence type="ECO:0000313" key="2">
    <source>
        <dbReference type="EnsemblMetazoa" id="MESCA010325-PA"/>
    </source>
</evidence>
<dbReference type="Proteomes" id="UP000015102">
    <property type="component" value="Unassembled WGS sequence"/>
</dbReference>
<reference evidence="3" key="1">
    <citation type="submission" date="2013-02" db="EMBL/GenBank/DDBJ databases">
        <authorList>
            <person name="Hughes D."/>
        </authorList>
    </citation>
    <scope>NUCLEOTIDE SEQUENCE</scope>
    <source>
        <strain>Durham</strain>
        <strain evidence="3">NC isolate 2 -- Noor lab</strain>
    </source>
</reference>
<feature type="compositionally biased region" description="Polar residues" evidence="1">
    <location>
        <begin position="146"/>
        <end position="155"/>
    </location>
</feature>
<proteinExistence type="predicted"/>
<dbReference type="STRING" id="36166.T1H288"/>
<dbReference type="AlphaFoldDB" id="T1H288"/>
<name>T1H288_MEGSC</name>
<feature type="region of interest" description="Disordered" evidence="1">
    <location>
        <begin position="204"/>
        <end position="233"/>
    </location>
</feature>
<organism evidence="2 3">
    <name type="scientific">Megaselia scalaris</name>
    <name type="common">Humpbacked fly</name>
    <name type="synonym">Phora scalaris</name>
    <dbReference type="NCBI Taxonomy" id="36166"/>
    <lineage>
        <taxon>Eukaryota</taxon>
        <taxon>Metazoa</taxon>
        <taxon>Ecdysozoa</taxon>
        <taxon>Arthropoda</taxon>
        <taxon>Hexapoda</taxon>
        <taxon>Insecta</taxon>
        <taxon>Pterygota</taxon>
        <taxon>Neoptera</taxon>
        <taxon>Endopterygota</taxon>
        <taxon>Diptera</taxon>
        <taxon>Brachycera</taxon>
        <taxon>Muscomorpha</taxon>
        <taxon>Platypezoidea</taxon>
        <taxon>Phoridae</taxon>
        <taxon>Megaseliini</taxon>
        <taxon>Megaselia</taxon>
    </lineage>
</organism>
<feature type="region of interest" description="Disordered" evidence="1">
    <location>
        <begin position="120"/>
        <end position="158"/>
    </location>
</feature>
<feature type="region of interest" description="Disordered" evidence="1">
    <location>
        <begin position="77"/>
        <end position="97"/>
    </location>
</feature>
<feature type="compositionally biased region" description="Low complexity" evidence="1">
    <location>
        <begin position="85"/>
        <end position="97"/>
    </location>
</feature>